<gene>
    <name evidence="1" type="ORF">AVEN_186512_1</name>
</gene>
<proteinExistence type="predicted"/>
<evidence type="ECO:0000313" key="2">
    <source>
        <dbReference type="Proteomes" id="UP000499080"/>
    </source>
</evidence>
<dbReference type="Proteomes" id="UP000499080">
    <property type="component" value="Unassembled WGS sequence"/>
</dbReference>
<protein>
    <submittedName>
        <fullName evidence="1">Uncharacterized protein</fullName>
    </submittedName>
</protein>
<evidence type="ECO:0000313" key="1">
    <source>
        <dbReference type="EMBL" id="GBN34402.1"/>
    </source>
</evidence>
<dbReference type="OrthoDB" id="6435384at2759"/>
<organism evidence="1 2">
    <name type="scientific">Araneus ventricosus</name>
    <name type="common">Orbweaver spider</name>
    <name type="synonym">Epeira ventricosa</name>
    <dbReference type="NCBI Taxonomy" id="182803"/>
    <lineage>
        <taxon>Eukaryota</taxon>
        <taxon>Metazoa</taxon>
        <taxon>Ecdysozoa</taxon>
        <taxon>Arthropoda</taxon>
        <taxon>Chelicerata</taxon>
        <taxon>Arachnida</taxon>
        <taxon>Araneae</taxon>
        <taxon>Araneomorphae</taxon>
        <taxon>Entelegynae</taxon>
        <taxon>Araneoidea</taxon>
        <taxon>Araneidae</taxon>
        <taxon>Araneus</taxon>
    </lineage>
</organism>
<keyword evidence="2" id="KW-1185">Reference proteome</keyword>
<sequence length="84" mass="9861">MDRTCQYHSYKTPFGASQNEGKRDKEVCANEIRSCIARVQEVRLVFEQHEDFGSVHYAPAYSVHKSQVDIWKHIRKMEGLSFQQ</sequence>
<dbReference type="AlphaFoldDB" id="A0A4Y2N681"/>
<name>A0A4Y2N681_ARAVE</name>
<comment type="caution">
    <text evidence="1">The sequence shown here is derived from an EMBL/GenBank/DDBJ whole genome shotgun (WGS) entry which is preliminary data.</text>
</comment>
<accession>A0A4Y2N681</accession>
<dbReference type="EMBL" id="BGPR01008529">
    <property type="protein sequence ID" value="GBN34402.1"/>
    <property type="molecule type" value="Genomic_DNA"/>
</dbReference>
<reference evidence="1 2" key="1">
    <citation type="journal article" date="2019" name="Sci. Rep.">
        <title>Orb-weaving spider Araneus ventricosus genome elucidates the spidroin gene catalogue.</title>
        <authorList>
            <person name="Kono N."/>
            <person name="Nakamura H."/>
            <person name="Ohtoshi R."/>
            <person name="Moran D.A.P."/>
            <person name="Shinohara A."/>
            <person name="Yoshida Y."/>
            <person name="Fujiwara M."/>
            <person name="Mori M."/>
            <person name="Tomita M."/>
            <person name="Arakawa K."/>
        </authorList>
    </citation>
    <scope>NUCLEOTIDE SEQUENCE [LARGE SCALE GENOMIC DNA]</scope>
</reference>